<dbReference type="Proteomes" id="UP001235939">
    <property type="component" value="Chromosome 10"/>
</dbReference>
<dbReference type="InterPro" id="IPR001863">
    <property type="entry name" value="Glypican"/>
</dbReference>
<evidence type="ECO:0000256" key="8">
    <source>
        <dbReference type="ARBA" id="ARBA00023180"/>
    </source>
</evidence>
<protein>
    <submittedName>
        <fullName evidence="13">GPC4</fullName>
    </submittedName>
</protein>
<dbReference type="EMBL" id="CP092872">
    <property type="protein sequence ID" value="UYV73276.1"/>
    <property type="molecule type" value="Genomic_DNA"/>
</dbReference>
<dbReference type="PANTHER" id="PTHR10822:SF30">
    <property type="entry name" value="DALLY-LIKE, ISOFORM A"/>
    <property type="match status" value="1"/>
</dbReference>
<proteinExistence type="inferred from homology"/>
<gene>
    <name evidence="13" type="ORF">LAZ67_10002439</name>
</gene>
<keyword evidence="9 12" id="KW-0357">Heparan sulfate</keyword>
<evidence type="ECO:0000256" key="7">
    <source>
        <dbReference type="ARBA" id="ARBA00023136"/>
    </source>
</evidence>
<evidence type="ECO:0000256" key="12">
    <source>
        <dbReference type="RuleBase" id="RU003519"/>
    </source>
</evidence>
<keyword evidence="14" id="KW-1185">Reference proteome</keyword>
<dbReference type="PANTHER" id="PTHR10822">
    <property type="entry name" value="GLYPICAN"/>
    <property type="match status" value="1"/>
</dbReference>
<evidence type="ECO:0000313" key="13">
    <source>
        <dbReference type="EMBL" id="UYV73276.1"/>
    </source>
</evidence>
<accession>A0ABY6KYX7</accession>
<keyword evidence="6 12" id="KW-0654">Proteoglycan</keyword>
<comment type="function">
    <text evidence="12">Cell surface proteoglycan.</text>
</comment>
<evidence type="ECO:0000256" key="6">
    <source>
        <dbReference type="ARBA" id="ARBA00022974"/>
    </source>
</evidence>
<evidence type="ECO:0000256" key="10">
    <source>
        <dbReference type="ARBA" id="ARBA00023288"/>
    </source>
</evidence>
<evidence type="ECO:0000256" key="3">
    <source>
        <dbReference type="ARBA" id="ARBA00022475"/>
    </source>
</evidence>
<keyword evidence="7 12" id="KW-0472">Membrane</keyword>
<evidence type="ECO:0000256" key="9">
    <source>
        <dbReference type="ARBA" id="ARBA00023207"/>
    </source>
</evidence>
<keyword evidence="10 12" id="KW-0449">Lipoprotein</keyword>
<evidence type="ECO:0000256" key="1">
    <source>
        <dbReference type="ARBA" id="ARBA00004609"/>
    </source>
</evidence>
<evidence type="ECO:0000256" key="2">
    <source>
        <dbReference type="ARBA" id="ARBA00010260"/>
    </source>
</evidence>
<keyword evidence="4 12" id="KW-0336">GPI-anchor</keyword>
<evidence type="ECO:0000256" key="11">
    <source>
        <dbReference type="RuleBase" id="RU003518"/>
    </source>
</evidence>
<evidence type="ECO:0000313" key="14">
    <source>
        <dbReference type="Proteomes" id="UP001235939"/>
    </source>
</evidence>
<evidence type="ECO:0000256" key="5">
    <source>
        <dbReference type="ARBA" id="ARBA00022729"/>
    </source>
</evidence>
<organism evidence="13 14">
    <name type="scientific">Cordylochernes scorpioides</name>
    <dbReference type="NCBI Taxonomy" id="51811"/>
    <lineage>
        <taxon>Eukaryota</taxon>
        <taxon>Metazoa</taxon>
        <taxon>Ecdysozoa</taxon>
        <taxon>Arthropoda</taxon>
        <taxon>Chelicerata</taxon>
        <taxon>Arachnida</taxon>
        <taxon>Pseudoscorpiones</taxon>
        <taxon>Cheliferoidea</taxon>
        <taxon>Chernetidae</taxon>
        <taxon>Cordylochernes</taxon>
    </lineage>
</organism>
<comment type="subcellular location">
    <subcellularLocation>
        <location evidence="1 12">Cell membrane</location>
        <topology evidence="1 12">Lipid-anchor</topology>
        <topology evidence="1 12">GPI-anchor</topology>
    </subcellularLocation>
</comment>
<keyword evidence="5" id="KW-0732">Signal</keyword>
<keyword evidence="3" id="KW-1003">Cell membrane</keyword>
<comment type="similarity">
    <text evidence="2 11">Belongs to the glypican family.</text>
</comment>
<evidence type="ECO:0000256" key="4">
    <source>
        <dbReference type="ARBA" id="ARBA00022622"/>
    </source>
</evidence>
<keyword evidence="8" id="KW-0325">Glycoprotein</keyword>
<reference evidence="13 14" key="1">
    <citation type="submission" date="2022-01" db="EMBL/GenBank/DDBJ databases">
        <title>A chromosomal length assembly of Cordylochernes scorpioides.</title>
        <authorList>
            <person name="Zeh D."/>
            <person name="Zeh J."/>
        </authorList>
    </citation>
    <scope>NUCLEOTIDE SEQUENCE [LARGE SCALE GENOMIC DNA]</scope>
    <source>
        <strain evidence="13">IN4F17</strain>
        <tissue evidence="13">Whole Body</tissue>
    </source>
</reference>
<sequence length="457" mass="51972">MVFRNGGKVARPERWYWGQSPLSVTSKYTYLGYPLTPSISFTQVALNYRGRTMAAMGAVGEIILKSKLKSFHASMRLLDSMILTVLLYAAPIWAHDQALILDRIQDTFLRRFLCLPSYTPGYILRAETGRHSLDITVKKLTLKFWTIILKMDGSRLSSICLAHLWDISISSKQNIGLSWGVCQQKINSQYTFSSSYLECVGSHMSSLKPFGDSPQKMTTEIRRAFIAMRTFVKSLREVRKVVKDMMEVAVFPECSRALMRMTYCPHCYGEPQLPPCPSYCMNVLRGCLAYHADLDPNWNLFVEAMVTLAFQLESAFNLETVIDPLNIKISEAIMNFQENGVAISKKIFEECGQPRLRQKRQVFGEEDEDTTNAAAEVVSGPLQFNYHGSRTPTVRGTSLDRLVVGAKKQLRQTKSFWSHLGDLLCNSNYLRPMPAGNLQPCWDGKTRTLRYNTQLDW</sequence>
<name>A0ABY6KYX7_9ARAC</name>
<dbReference type="Pfam" id="PF01153">
    <property type="entry name" value="Glypican"/>
    <property type="match status" value="1"/>
</dbReference>